<name>A0A517DSR9_9FIRM</name>
<evidence type="ECO:0000256" key="9">
    <source>
        <dbReference type="ARBA" id="ARBA00023004"/>
    </source>
</evidence>
<dbReference type="Proteomes" id="UP000320776">
    <property type="component" value="Chromosome"/>
</dbReference>
<keyword evidence="8 12" id="KW-0560">Oxidoreductase</keyword>
<dbReference type="InterPro" id="IPR058240">
    <property type="entry name" value="rSAM_sf"/>
</dbReference>
<dbReference type="SFLD" id="SFLDG01063">
    <property type="entry name" value="activating_enzymes__group_1"/>
    <property type="match status" value="1"/>
</dbReference>
<dbReference type="EMBL" id="CP036259">
    <property type="protein sequence ID" value="QDR80401.1"/>
    <property type="molecule type" value="Genomic_DNA"/>
</dbReference>
<sequence>MEIRLAGITEESIVDGPGLRLVVFAQGCPHHCQGCHNPDTHDVNSGYTITLTDLFGYIEQRFAGNKILRGVTFSGGEPFLQAEPLGCLAERLKALGLDIVCYSGFTFEQLGAMAITNTGVGQLLRQTDILIDGLYRANERDLGLAFRGSRNQRLIDIAATLATGQITLWEDASQKRWA</sequence>
<evidence type="ECO:0000256" key="2">
    <source>
        <dbReference type="ARBA" id="ARBA00003852"/>
    </source>
</evidence>
<proteinExistence type="inferred from homology"/>
<dbReference type="InterPro" id="IPR001989">
    <property type="entry name" value="Radical_activat_CS"/>
</dbReference>
<dbReference type="PANTHER" id="PTHR30352:SF2">
    <property type="entry name" value="ANAEROBIC RIBONUCLEOSIDE-TRIPHOSPHATE REDUCTASE-ACTIVATING PROTEIN"/>
    <property type="match status" value="1"/>
</dbReference>
<dbReference type="RefSeq" id="WP_144350018.1">
    <property type="nucleotide sequence ID" value="NZ_CP036259.1"/>
</dbReference>
<dbReference type="SUPFAM" id="SSF102114">
    <property type="entry name" value="Radical SAM enzymes"/>
    <property type="match status" value="1"/>
</dbReference>
<dbReference type="GO" id="GO:0043365">
    <property type="term" value="F:[formate-C-acetyltransferase]-activating enzyme activity"/>
    <property type="evidence" value="ECO:0007669"/>
    <property type="project" value="InterPro"/>
</dbReference>
<protein>
    <recommendedName>
        <fullName evidence="4 12">Anaerobic ribonucleoside-triphosphate reductase-activating protein</fullName>
        <ecNumber evidence="12">1.97.1.-</ecNumber>
    </recommendedName>
</protein>
<evidence type="ECO:0000256" key="3">
    <source>
        <dbReference type="ARBA" id="ARBA00009777"/>
    </source>
</evidence>
<dbReference type="GO" id="GO:0004748">
    <property type="term" value="F:ribonucleoside-diphosphate reductase activity, thioredoxin disulfide as acceptor"/>
    <property type="evidence" value="ECO:0007669"/>
    <property type="project" value="TreeGrafter"/>
</dbReference>
<evidence type="ECO:0000256" key="11">
    <source>
        <dbReference type="ARBA" id="ARBA00047365"/>
    </source>
</evidence>
<dbReference type="GO" id="GO:0046872">
    <property type="term" value="F:metal ion binding"/>
    <property type="evidence" value="ECO:0007669"/>
    <property type="project" value="UniProtKB-KW"/>
</dbReference>
<dbReference type="SFLD" id="SFLDS00029">
    <property type="entry name" value="Radical_SAM"/>
    <property type="match status" value="1"/>
</dbReference>
<dbReference type="Pfam" id="PF13353">
    <property type="entry name" value="Fer4_12"/>
    <property type="match status" value="1"/>
</dbReference>
<comment type="cofactor">
    <cofactor evidence="1">
        <name>[4Fe-4S] cluster</name>
        <dbReference type="ChEBI" id="CHEBI:49883"/>
    </cofactor>
</comment>
<dbReference type="InterPro" id="IPR007197">
    <property type="entry name" value="rSAM"/>
</dbReference>
<evidence type="ECO:0000256" key="4">
    <source>
        <dbReference type="ARBA" id="ARBA00014281"/>
    </source>
</evidence>
<dbReference type="PROSITE" id="PS01087">
    <property type="entry name" value="RADICAL_ACTIVATING"/>
    <property type="match status" value="1"/>
</dbReference>
<evidence type="ECO:0000256" key="8">
    <source>
        <dbReference type="ARBA" id="ARBA00023002"/>
    </source>
</evidence>
<evidence type="ECO:0000256" key="5">
    <source>
        <dbReference type="ARBA" id="ARBA00022485"/>
    </source>
</evidence>
<dbReference type="KEGG" id="sted:SPTER_17240"/>
<evidence type="ECO:0000313" key="14">
    <source>
        <dbReference type="Proteomes" id="UP000320776"/>
    </source>
</evidence>
<dbReference type="SFLD" id="SFLDF00299">
    <property type="entry name" value="anaerobic_ribonucleoside-triph"/>
    <property type="match status" value="1"/>
</dbReference>
<keyword evidence="6" id="KW-0949">S-adenosyl-L-methionine</keyword>
<dbReference type="Gene3D" id="3.20.20.70">
    <property type="entry name" value="Aldolase class I"/>
    <property type="match status" value="1"/>
</dbReference>
<keyword evidence="5" id="KW-0004">4Fe-4S</keyword>
<evidence type="ECO:0000256" key="10">
    <source>
        <dbReference type="ARBA" id="ARBA00023014"/>
    </source>
</evidence>
<keyword evidence="7" id="KW-0479">Metal-binding</keyword>
<gene>
    <name evidence="13" type="ORF">SPTER_17240</name>
</gene>
<comment type="function">
    <text evidence="2 12">Activation of anaerobic ribonucleoside-triphosphate reductase under anaerobic conditions by generation of an organic free radical, using S-adenosylmethionine and reduced flavodoxin as cosubstrates to produce 5'-deoxy-adenosine.</text>
</comment>
<dbReference type="PANTHER" id="PTHR30352">
    <property type="entry name" value="PYRUVATE FORMATE-LYASE-ACTIVATING ENZYME"/>
    <property type="match status" value="1"/>
</dbReference>
<evidence type="ECO:0000256" key="12">
    <source>
        <dbReference type="PIRNR" id="PIRNR000368"/>
    </source>
</evidence>
<evidence type="ECO:0000256" key="7">
    <source>
        <dbReference type="ARBA" id="ARBA00022723"/>
    </source>
</evidence>
<dbReference type="InterPro" id="IPR034457">
    <property type="entry name" value="Organic_radical-activating"/>
</dbReference>
<dbReference type="OrthoDB" id="9782387at2"/>
<keyword evidence="9" id="KW-0408">Iron</keyword>
<comment type="catalytic activity">
    <reaction evidence="11">
        <text>glycyl-[protein] + reduced [flavodoxin] + S-adenosyl-L-methionine = glycin-2-yl radical-[protein] + semiquinone [flavodoxin] + 5'-deoxyadenosine + L-methionine + H(+)</text>
        <dbReference type="Rhea" id="RHEA:61976"/>
        <dbReference type="Rhea" id="RHEA-COMP:10622"/>
        <dbReference type="Rhea" id="RHEA-COMP:14480"/>
        <dbReference type="Rhea" id="RHEA-COMP:15993"/>
        <dbReference type="Rhea" id="RHEA-COMP:15994"/>
        <dbReference type="ChEBI" id="CHEBI:15378"/>
        <dbReference type="ChEBI" id="CHEBI:17319"/>
        <dbReference type="ChEBI" id="CHEBI:29947"/>
        <dbReference type="ChEBI" id="CHEBI:32722"/>
        <dbReference type="ChEBI" id="CHEBI:57618"/>
        <dbReference type="ChEBI" id="CHEBI:57844"/>
        <dbReference type="ChEBI" id="CHEBI:59789"/>
        <dbReference type="ChEBI" id="CHEBI:140311"/>
    </reaction>
</comment>
<accession>A0A517DSR9</accession>
<evidence type="ECO:0000313" key="13">
    <source>
        <dbReference type="EMBL" id="QDR80401.1"/>
    </source>
</evidence>
<dbReference type="AlphaFoldDB" id="A0A517DSR9"/>
<keyword evidence="10" id="KW-0411">Iron-sulfur</keyword>
<comment type="similarity">
    <text evidence="3 12">Belongs to the organic radical-activating enzymes family.</text>
</comment>
<dbReference type="PIRSF" id="PIRSF000368">
    <property type="entry name" value="NrdG"/>
    <property type="match status" value="1"/>
</dbReference>
<dbReference type="InterPro" id="IPR013785">
    <property type="entry name" value="Aldolase_TIM"/>
</dbReference>
<dbReference type="SFLD" id="SFLDG01066">
    <property type="entry name" value="organic_radical-activating_enz"/>
    <property type="match status" value="1"/>
</dbReference>
<dbReference type="InterPro" id="IPR012837">
    <property type="entry name" value="NrdG"/>
</dbReference>
<keyword evidence="14" id="KW-1185">Reference proteome</keyword>
<evidence type="ECO:0000256" key="1">
    <source>
        <dbReference type="ARBA" id="ARBA00001966"/>
    </source>
</evidence>
<dbReference type="NCBIfam" id="TIGR02491">
    <property type="entry name" value="NrdG"/>
    <property type="match status" value="1"/>
</dbReference>
<organism evidence="13 14">
    <name type="scientific">Sporomusa termitida</name>
    <dbReference type="NCBI Taxonomy" id="2377"/>
    <lineage>
        <taxon>Bacteria</taxon>
        <taxon>Bacillati</taxon>
        <taxon>Bacillota</taxon>
        <taxon>Negativicutes</taxon>
        <taxon>Selenomonadales</taxon>
        <taxon>Sporomusaceae</taxon>
        <taxon>Sporomusa</taxon>
    </lineage>
</organism>
<dbReference type="CDD" id="cd01335">
    <property type="entry name" value="Radical_SAM"/>
    <property type="match status" value="1"/>
</dbReference>
<evidence type="ECO:0000256" key="6">
    <source>
        <dbReference type="ARBA" id="ARBA00022691"/>
    </source>
</evidence>
<reference evidence="13 14" key="1">
    <citation type="submission" date="2019-02" db="EMBL/GenBank/DDBJ databases">
        <title>Closed genome of Sporomusa termitida DSM 4440.</title>
        <authorList>
            <person name="Poehlein A."/>
            <person name="Daniel R."/>
        </authorList>
    </citation>
    <scope>NUCLEOTIDE SEQUENCE [LARGE SCALE GENOMIC DNA]</scope>
    <source>
        <strain evidence="13 14">DSM 4440</strain>
    </source>
</reference>
<dbReference type="EC" id="1.97.1.-" evidence="12"/>
<dbReference type="GO" id="GO:0051539">
    <property type="term" value="F:4 iron, 4 sulfur cluster binding"/>
    <property type="evidence" value="ECO:0007669"/>
    <property type="project" value="UniProtKB-KW"/>
</dbReference>